<dbReference type="PANTHER" id="PTHR43250:SF2">
    <property type="entry name" value="EXODEOXYRIBONUCLEASE III"/>
    <property type="match status" value="1"/>
</dbReference>
<feature type="active site" evidence="6">
    <location>
        <position position="110"/>
    </location>
</feature>
<comment type="similarity">
    <text evidence="2">Belongs to the DNA repair enzymes AP/ExoA family.</text>
</comment>
<name>A0A368DJR0_9PROT</name>
<evidence type="ECO:0000259" key="9">
    <source>
        <dbReference type="Pfam" id="PF03372"/>
    </source>
</evidence>
<sequence>MKISTWNVNGVRARIDVLTSWLKNNQPDILCLQETKCVNEEFPKDHFESMGYIVYLNGQKSFNGVAILSKYELTDLDFQIYHDKEEEQARFIEAVLKIPNNLPFKINCIYLPNGNPYPSAKFDYKLDWMDRLVERAKMNISLELPYIILGDFNIIPTEEDVYDHTNWLDDALFRIESRKKYRQLKNLGLYDAFLLDTKSMVEYTHWDYQGGAWDKNEGIRIDHILLSPSACNIFKNMTSHTNTRASEKPSDHIPVTAEFQFV</sequence>
<gene>
    <name evidence="10" type="primary">xth</name>
    <name evidence="10" type="ORF">DBW71_05890</name>
</gene>
<dbReference type="NCBIfam" id="TIGR00195">
    <property type="entry name" value="exoDNase_III"/>
    <property type="match status" value="1"/>
</dbReference>
<dbReference type="InterPro" id="IPR004808">
    <property type="entry name" value="AP_endonuc_1"/>
</dbReference>
<dbReference type="GO" id="GO:0006281">
    <property type="term" value="P:DNA repair"/>
    <property type="evidence" value="ECO:0007669"/>
    <property type="project" value="InterPro"/>
</dbReference>
<organism evidence="10 11">
    <name type="scientific">PS1 clade bacterium</name>
    <dbReference type="NCBI Taxonomy" id="2175152"/>
    <lineage>
        <taxon>Bacteria</taxon>
        <taxon>Pseudomonadati</taxon>
        <taxon>Pseudomonadota</taxon>
        <taxon>Alphaproteobacteria</taxon>
        <taxon>PS1 clade</taxon>
    </lineage>
</organism>
<feature type="binding site" evidence="7">
    <location>
        <position position="7"/>
    </location>
    <ligand>
        <name>Mg(2+)</name>
        <dbReference type="ChEBI" id="CHEBI:18420"/>
        <label>1</label>
    </ligand>
</feature>
<dbReference type="PANTHER" id="PTHR43250">
    <property type="entry name" value="EXODEOXYRIBONUCLEASE III"/>
    <property type="match status" value="1"/>
</dbReference>
<dbReference type="EC" id="3.1.11.2" evidence="10"/>
<evidence type="ECO:0000313" key="11">
    <source>
        <dbReference type="Proteomes" id="UP000253570"/>
    </source>
</evidence>
<dbReference type="Gene3D" id="3.60.10.10">
    <property type="entry name" value="Endonuclease/exonuclease/phosphatase"/>
    <property type="match status" value="1"/>
</dbReference>
<dbReference type="AlphaFoldDB" id="A0A368DJR0"/>
<feature type="binding site" evidence="7">
    <location>
        <position position="251"/>
    </location>
    <ligand>
        <name>Mg(2+)</name>
        <dbReference type="ChEBI" id="CHEBI:18420"/>
        <label>1</label>
    </ligand>
</feature>
<comment type="cofactor">
    <cofactor evidence="1">
        <name>Mn(2+)</name>
        <dbReference type="ChEBI" id="CHEBI:29035"/>
    </cofactor>
</comment>
<feature type="binding site" evidence="7">
    <location>
        <position position="34"/>
    </location>
    <ligand>
        <name>Mg(2+)</name>
        <dbReference type="ChEBI" id="CHEBI:18420"/>
        <label>1</label>
    </ligand>
</feature>
<dbReference type="EMBL" id="QOQD01000017">
    <property type="protein sequence ID" value="RCL72077.1"/>
    <property type="molecule type" value="Genomic_DNA"/>
</dbReference>
<dbReference type="Pfam" id="PF03372">
    <property type="entry name" value="Exo_endo_phos"/>
    <property type="match status" value="1"/>
</dbReference>
<feature type="active site" description="Proton donor/acceptor" evidence="6">
    <location>
        <position position="151"/>
    </location>
</feature>
<evidence type="ECO:0000256" key="1">
    <source>
        <dbReference type="ARBA" id="ARBA00001936"/>
    </source>
</evidence>
<evidence type="ECO:0000256" key="2">
    <source>
        <dbReference type="ARBA" id="ARBA00007092"/>
    </source>
</evidence>
<evidence type="ECO:0000256" key="4">
    <source>
        <dbReference type="ARBA" id="ARBA00022801"/>
    </source>
</evidence>
<dbReference type="InterPro" id="IPR037493">
    <property type="entry name" value="ExoIII-like"/>
</dbReference>
<dbReference type="Proteomes" id="UP000253570">
    <property type="component" value="Unassembled WGS sequence"/>
</dbReference>
<dbReference type="InterPro" id="IPR036691">
    <property type="entry name" value="Endo/exonu/phosph_ase_sf"/>
</dbReference>
<dbReference type="PROSITE" id="PS51435">
    <property type="entry name" value="AP_NUCLEASE_F1_4"/>
    <property type="match status" value="1"/>
</dbReference>
<keyword evidence="5 7" id="KW-0460">Magnesium</keyword>
<dbReference type="PROSITE" id="PS00726">
    <property type="entry name" value="AP_NUCLEASE_F1_1"/>
    <property type="match status" value="1"/>
</dbReference>
<feature type="active site" description="Proton acceptor" evidence="6">
    <location>
        <position position="252"/>
    </location>
</feature>
<dbReference type="InterPro" id="IPR020847">
    <property type="entry name" value="AP_endonuclease_F1_BS"/>
</dbReference>
<dbReference type="NCBIfam" id="TIGR00633">
    <property type="entry name" value="xth"/>
    <property type="match status" value="1"/>
</dbReference>
<feature type="binding site" evidence="7">
    <location>
        <position position="153"/>
    </location>
    <ligand>
        <name>Mg(2+)</name>
        <dbReference type="ChEBI" id="CHEBI:18420"/>
        <label>1</label>
    </ligand>
</feature>
<feature type="site" description="Important for catalytic activity" evidence="8">
    <location>
        <position position="222"/>
    </location>
</feature>
<feature type="binding site" evidence="7">
    <location>
        <position position="252"/>
    </location>
    <ligand>
        <name>Mg(2+)</name>
        <dbReference type="ChEBI" id="CHEBI:18420"/>
        <label>1</label>
    </ligand>
</feature>
<evidence type="ECO:0000256" key="3">
    <source>
        <dbReference type="ARBA" id="ARBA00022723"/>
    </source>
</evidence>
<feature type="site" description="Interaction with DNA substrate" evidence="8">
    <location>
        <position position="252"/>
    </location>
</feature>
<feature type="domain" description="Endonuclease/exonuclease/phosphatase" evidence="9">
    <location>
        <begin position="5"/>
        <end position="252"/>
    </location>
</feature>
<keyword evidence="7" id="KW-0464">Manganese</keyword>
<evidence type="ECO:0000256" key="6">
    <source>
        <dbReference type="PIRSR" id="PIRSR604808-1"/>
    </source>
</evidence>
<dbReference type="GO" id="GO:0003677">
    <property type="term" value="F:DNA binding"/>
    <property type="evidence" value="ECO:0007669"/>
    <property type="project" value="InterPro"/>
</dbReference>
<keyword evidence="3 7" id="KW-0479">Metal-binding</keyword>
<reference evidence="10 11" key="1">
    <citation type="journal article" date="2018" name="Microbiome">
        <title>Fine metagenomic profile of the Mediterranean stratified and mixed water columns revealed by assembly and recruitment.</title>
        <authorList>
            <person name="Haro-Moreno J.M."/>
            <person name="Lopez-Perez M."/>
            <person name="De La Torre J.R."/>
            <person name="Picazo A."/>
            <person name="Camacho A."/>
            <person name="Rodriguez-Valera F."/>
        </authorList>
    </citation>
    <scope>NUCLEOTIDE SEQUENCE [LARGE SCALE GENOMIC DNA]</scope>
    <source>
        <strain evidence="10">MED-G57</strain>
    </source>
</reference>
<evidence type="ECO:0000256" key="5">
    <source>
        <dbReference type="ARBA" id="ARBA00022842"/>
    </source>
</evidence>
<evidence type="ECO:0000313" key="10">
    <source>
        <dbReference type="EMBL" id="RCL72077.1"/>
    </source>
</evidence>
<dbReference type="CDD" id="cd09086">
    <property type="entry name" value="ExoIII-like_AP-endo"/>
    <property type="match status" value="1"/>
</dbReference>
<protein>
    <submittedName>
        <fullName evidence="10">Exodeoxyribonuclease III</fullName>
        <ecNumber evidence="10">3.1.11.2</ecNumber>
    </submittedName>
</protein>
<feature type="binding site" evidence="7">
    <location>
        <position position="151"/>
    </location>
    <ligand>
        <name>Mg(2+)</name>
        <dbReference type="ChEBI" id="CHEBI:18420"/>
        <label>1</label>
    </ligand>
</feature>
<accession>A0A368DJR0</accession>
<dbReference type="SUPFAM" id="SSF56219">
    <property type="entry name" value="DNase I-like"/>
    <property type="match status" value="1"/>
</dbReference>
<dbReference type="InterPro" id="IPR020848">
    <property type="entry name" value="AP_endonuclease_F1_CS"/>
</dbReference>
<dbReference type="GO" id="GO:0046872">
    <property type="term" value="F:metal ion binding"/>
    <property type="evidence" value="ECO:0007669"/>
    <property type="project" value="UniProtKB-KW"/>
</dbReference>
<feature type="site" description="Transition state stabilizer" evidence="8">
    <location>
        <position position="153"/>
    </location>
</feature>
<dbReference type="InterPro" id="IPR005135">
    <property type="entry name" value="Endo/exonuclease/phosphatase"/>
</dbReference>
<evidence type="ECO:0000256" key="8">
    <source>
        <dbReference type="PIRSR" id="PIRSR604808-3"/>
    </source>
</evidence>
<keyword evidence="4 10" id="KW-0378">Hydrolase</keyword>
<proteinExistence type="inferred from homology"/>
<comment type="caution">
    <text evidence="10">The sequence shown here is derived from an EMBL/GenBank/DDBJ whole genome shotgun (WGS) entry which is preliminary data.</text>
</comment>
<comment type="cofactor">
    <cofactor evidence="7">
        <name>Mg(2+)</name>
        <dbReference type="ChEBI" id="CHEBI:18420"/>
    </cofactor>
    <cofactor evidence="7">
        <name>Mn(2+)</name>
        <dbReference type="ChEBI" id="CHEBI:29035"/>
    </cofactor>
    <text evidence="7">Probably binds two magnesium or manganese ions per subunit.</text>
</comment>
<dbReference type="GO" id="GO:0004519">
    <property type="term" value="F:endonuclease activity"/>
    <property type="evidence" value="ECO:0007669"/>
    <property type="project" value="InterPro"/>
</dbReference>
<evidence type="ECO:0000256" key="7">
    <source>
        <dbReference type="PIRSR" id="PIRSR604808-2"/>
    </source>
</evidence>
<dbReference type="GO" id="GO:0008311">
    <property type="term" value="F:double-stranded DNA 3'-5' DNA exonuclease activity"/>
    <property type="evidence" value="ECO:0007669"/>
    <property type="project" value="UniProtKB-EC"/>
</dbReference>
<dbReference type="PROSITE" id="PS00728">
    <property type="entry name" value="AP_NUCLEASE_F1_3"/>
    <property type="match status" value="1"/>
</dbReference>